<keyword evidence="7" id="KW-1185">Reference proteome</keyword>
<organism evidence="6 7">
    <name type="scientific">Carpinus fangiana</name>
    <dbReference type="NCBI Taxonomy" id="176857"/>
    <lineage>
        <taxon>Eukaryota</taxon>
        <taxon>Viridiplantae</taxon>
        <taxon>Streptophyta</taxon>
        <taxon>Embryophyta</taxon>
        <taxon>Tracheophyta</taxon>
        <taxon>Spermatophyta</taxon>
        <taxon>Magnoliopsida</taxon>
        <taxon>eudicotyledons</taxon>
        <taxon>Gunneridae</taxon>
        <taxon>Pentapetalae</taxon>
        <taxon>rosids</taxon>
        <taxon>fabids</taxon>
        <taxon>Fagales</taxon>
        <taxon>Betulaceae</taxon>
        <taxon>Carpinus</taxon>
    </lineage>
</organism>
<evidence type="ECO:0000256" key="2">
    <source>
        <dbReference type="ARBA" id="ARBA00023015"/>
    </source>
</evidence>
<dbReference type="InterPro" id="IPR015300">
    <property type="entry name" value="DNA-bd_pseudobarrel_sf"/>
</dbReference>
<keyword evidence="3" id="KW-0238">DNA-binding</keyword>
<keyword evidence="5" id="KW-0539">Nucleus</keyword>
<evidence type="ECO:0000256" key="1">
    <source>
        <dbReference type="ARBA" id="ARBA00004123"/>
    </source>
</evidence>
<accession>A0A5N6RB40</accession>
<dbReference type="Proteomes" id="UP000327013">
    <property type="component" value="Chromosome 6"/>
</dbReference>
<evidence type="ECO:0000256" key="4">
    <source>
        <dbReference type="ARBA" id="ARBA00023163"/>
    </source>
</evidence>
<evidence type="ECO:0000256" key="5">
    <source>
        <dbReference type="ARBA" id="ARBA00023242"/>
    </source>
</evidence>
<keyword evidence="4" id="KW-0804">Transcription</keyword>
<name>A0A5N6RB40_9ROSI</name>
<protein>
    <recommendedName>
        <fullName evidence="8">TF-B3 domain-containing protein</fullName>
    </recommendedName>
</protein>
<dbReference type="SUPFAM" id="SSF101936">
    <property type="entry name" value="DNA-binding pseudobarrel domain"/>
    <property type="match status" value="1"/>
</dbReference>
<dbReference type="Gene3D" id="2.40.330.10">
    <property type="entry name" value="DNA-binding pseudobarrel domain"/>
    <property type="match status" value="1"/>
</dbReference>
<dbReference type="EMBL" id="CM017326">
    <property type="protein sequence ID" value="KAE8076009.1"/>
    <property type="molecule type" value="Genomic_DNA"/>
</dbReference>
<dbReference type="GO" id="GO:0005634">
    <property type="term" value="C:nucleus"/>
    <property type="evidence" value="ECO:0007669"/>
    <property type="project" value="UniProtKB-SubCell"/>
</dbReference>
<keyword evidence="2" id="KW-0805">Transcription regulation</keyword>
<gene>
    <name evidence="6" type="ORF">FH972_014685</name>
</gene>
<sequence>MAATVGDTASSGICPAWPPNLCTRSTSLKRCFRRICHQVTYSKMVYRSHMQPDSTPLVYGHRSNGSDLIVDDVQMNSWPTRFRRTGGNVSLTRGWSRFGQAKQRREIPSPFMNSIVFTRSWKHKSMFEIAGQCIFVEVVEKLISPEGGADLLKRSSKVEEMQSPFMSSITLTSWPMCFHRSGGNAYLTQGWSWFAQAKQLSERDTITFYELNCPRLLHLSKPAPPSGEISVSTTSHDIYHMY</sequence>
<proteinExistence type="predicted"/>
<evidence type="ECO:0008006" key="8">
    <source>
        <dbReference type="Google" id="ProtNLM"/>
    </source>
</evidence>
<evidence type="ECO:0000256" key="3">
    <source>
        <dbReference type="ARBA" id="ARBA00023125"/>
    </source>
</evidence>
<reference evidence="6 7" key="1">
    <citation type="submission" date="2019-06" db="EMBL/GenBank/DDBJ databases">
        <title>A chromosomal-level reference genome of Carpinus fangiana (Coryloideae, Betulaceae).</title>
        <authorList>
            <person name="Yang X."/>
            <person name="Wang Z."/>
            <person name="Zhang L."/>
            <person name="Hao G."/>
            <person name="Liu J."/>
            <person name="Yang Y."/>
        </authorList>
    </citation>
    <scope>NUCLEOTIDE SEQUENCE [LARGE SCALE GENOMIC DNA]</scope>
    <source>
        <strain evidence="6">Cfa_2016G</strain>
        <tissue evidence="6">Leaf</tissue>
    </source>
</reference>
<dbReference type="GO" id="GO:0003677">
    <property type="term" value="F:DNA binding"/>
    <property type="evidence" value="ECO:0007669"/>
    <property type="project" value="UniProtKB-KW"/>
</dbReference>
<comment type="subcellular location">
    <subcellularLocation>
        <location evidence="1">Nucleus</location>
    </subcellularLocation>
</comment>
<evidence type="ECO:0000313" key="6">
    <source>
        <dbReference type="EMBL" id="KAE8076009.1"/>
    </source>
</evidence>
<evidence type="ECO:0000313" key="7">
    <source>
        <dbReference type="Proteomes" id="UP000327013"/>
    </source>
</evidence>
<dbReference type="AlphaFoldDB" id="A0A5N6RB40"/>